<dbReference type="PROSITE" id="PS51007">
    <property type="entry name" value="CYTC"/>
    <property type="match status" value="1"/>
</dbReference>
<dbReference type="AlphaFoldDB" id="A0A1M6SRF3"/>
<evidence type="ECO:0000259" key="5">
    <source>
        <dbReference type="PROSITE" id="PS51007"/>
    </source>
</evidence>
<dbReference type="Gene3D" id="1.10.760.10">
    <property type="entry name" value="Cytochrome c-like domain"/>
    <property type="match status" value="1"/>
</dbReference>
<dbReference type="PANTHER" id="PTHR35008">
    <property type="entry name" value="BLL4482 PROTEIN-RELATED"/>
    <property type="match status" value="1"/>
</dbReference>
<evidence type="ECO:0000256" key="4">
    <source>
        <dbReference type="PROSITE-ProRule" id="PRU00433"/>
    </source>
</evidence>
<protein>
    <submittedName>
        <fullName evidence="6">Cytochrome c</fullName>
    </submittedName>
</protein>
<dbReference type="InterPro" id="IPR051459">
    <property type="entry name" value="Cytochrome_c-type_DH"/>
</dbReference>
<dbReference type="STRING" id="633813.SAMN04488087_1195"/>
<keyword evidence="7" id="KW-1185">Reference proteome</keyword>
<dbReference type="EMBL" id="FRAU01000003">
    <property type="protein sequence ID" value="SHK47246.1"/>
    <property type="molecule type" value="Genomic_DNA"/>
</dbReference>
<evidence type="ECO:0000256" key="1">
    <source>
        <dbReference type="ARBA" id="ARBA00022617"/>
    </source>
</evidence>
<dbReference type="PANTHER" id="PTHR35008:SF8">
    <property type="entry name" value="ALCOHOL DEHYDROGENASE CYTOCHROME C SUBUNIT"/>
    <property type="match status" value="1"/>
</dbReference>
<keyword evidence="1 4" id="KW-0349">Heme</keyword>
<evidence type="ECO:0000313" key="7">
    <source>
        <dbReference type="Proteomes" id="UP000185812"/>
    </source>
</evidence>
<dbReference type="InterPro" id="IPR036909">
    <property type="entry name" value="Cyt_c-like_dom_sf"/>
</dbReference>
<dbReference type="SUPFAM" id="SSF46626">
    <property type="entry name" value="Cytochrome c"/>
    <property type="match status" value="1"/>
</dbReference>
<dbReference type="OrthoDB" id="9811395at2"/>
<evidence type="ECO:0000256" key="2">
    <source>
        <dbReference type="ARBA" id="ARBA00022723"/>
    </source>
</evidence>
<keyword evidence="2 4" id="KW-0479">Metal-binding</keyword>
<dbReference type="GO" id="GO:0020037">
    <property type="term" value="F:heme binding"/>
    <property type="evidence" value="ECO:0007669"/>
    <property type="project" value="InterPro"/>
</dbReference>
<dbReference type="PROSITE" id="PS51257">
    <property type="entry name" value="PROKAR_LIPOPROTEIN"/>
    <property type="match status" value="1"/>
</dbReference>
<organism evidence="6 7">
    <name type="scientific">Rhodothermus profundi</name>
    <dbReference type="NCBI Taxonomy" id="633813"/>
    <lineage>
        <taxon>Bacteria</taxon>
        <taxon>Pseudomonadati</taxon>
        <taxon>Rhodothermota</taxon>
        <taxon>Rhodothermia</taxon>
        <taxon>Rhodothermales</taxon>
        <taxon>Rhodothermaceae</taxon>
        <taxon>Rhodothermus</taxon>
    </lineage>
</organism>
<feature type="domain" description="Cytochrome c" evidence="5">
    <location>
        <begin position="32"/>
        <end position="121"/>
    </location>
</feature>
<proteinExistence type="predicted"/>
<evidence type="ECO:0000313" key="6">
    <source>
        <dbReference type="EMBL" id="SHK47246.1"/>
    </source>
</evidence>
<name>A0A1M6SRF3_9BACT</name>
<dbReference type="Pfam" id="PF00034">
    <property type="entry name" value="Cytochrom_C"/>
    <property type="match status" value="1"/>
</dbReference>
<sequence>MRSLSILAIGLAAVLVACRSEGHTLPGSGEDSFMQLGRRVYQNYCATCHQPNGQGVPGIYPPLTPNEWVQGDKGRLIRLVLHGAQGEMRVGEEVYNNVMTAHDFLTDEQIAAVLTYIRQHFGNQAAAVSPEEVAAVRAASRQREPWDPAVLWEQTGIPEAEETSEH</sequence>
<reference evidence="7" key="1">
    <citation type="submission" date="2016-11" db="EMBL/GenBank/DDBJ databases">
        <authorList>
            <person name="Varghese N."/>
            <person name="Submissions S."/>
        </authorList>
    </citation>
    <scope>NUCLEOTIDE SEQUENCE [LARGE SCALE GENOMIC DNA]</scope>
    <source>
        <strain evidence="7">DSM 22212</strain>
    </source>
</reference>
<evidence type="ECO:0000256" key="3">
    <source>
        <dbReference type="ARBA" id="ARBA00023004"/>
    </source>
</evidence>
<dbReference type="GO" id="GO:0046872">
    <property type="term" value="F:metal ion binding"/>
    <property type="evidence" value="ECO:0007669"/>
    <property type="project" value="UniProtKB-KW"/>
</dbReference>
<dbReference type="InterPro" id="IPR009056">
    <property type="entry name" value="Cyt_c-like_dom"/>
</dbReference>
<keyword evidence="3 4" id="KW-0408">Iron</keyword>
<accession>A0A1M6SRF3</accession>
<dbReference type="Proteomes" id="UP000185812">
    <property type="component" value="Unassembled WGS sequence"/>
</dbReference>
<gene>
    <name evidence="6" type="ORF">SAMN04488087_1195</name>
</gene>
<dbReference type="RefSeq" id="WP_072715056.1">
    <property type="nucleotide sequence ID" value="NZ_FRAU01000003.1"/>
</dbReference>
<dbReference type="GO" id="GO:0009055">
    <property type="term" value="F:electron transfer activity"/>
    <property type="evidence" value="ECO:0007669"/>
    <property type="project" value="InterPro"/>
</dbReference>